<feature type="compositionally biased region" description="Basic and acidic residues" evidence="5">
    <location>
        <begin position="206"/>
        <end position="236"/>
    </location>
</feature>
<feature type="domain" description="WAC" evidence="7">
    <location>
        <begin position="20"/>
        <end position="125"/>
    </location>
</feature>
<dbReference type="InterPro" id="IPR013136">
    <property type="entry name" value="WSTF_Acf1_Cbp146"/>
</dbReference>
<evidence type="ECO:0000259" key="7">
    <source>
        <dbReference type="PROSITE" id="PS51136"/>
    </source>
</evidence>
<organism evidence="8 9">
    <name type="scientific">Dictyostelium firmibasis</name>
    <dbReference type="NCBI Taxonomy" id="79012"/>
    <lineage>
        <taxon>Eukaryota</taxon>
        <taxon>Amoebozoa</taxon>
        <taxon>Evosea</taxon>
        <taxon>Eumycetozoa</taxon>
        <taxon>Dictyostelia</taxon>
        <taxon>Dictyosteliales</taxon>
        <taxon>Dictyosteliaceae</taxon>
        <taxon>Dictyostelium</taxon>
    </lineage>
</organism>
<dbReference type="PANTHER" id="PTHR15546:SF2">
    <property type="entry name" value="DDT DOMAIN-CONTAINING PROTEIN DDB_G0282237"/>
    <property type="match status" value="1"/>
</dbReference>
<feature type="region of interest" description="Disordered" evidence="5">
    <location>
        <begin position="683"/>
        <end position="730"/>
    </location>
</feature>
<reference evidence="8 9" key="1">
    <citation type="submission" date="2023-11" db="EMBL/GenBank/DDBJ databases">
        <title>Dfirmibasis_genome.</title>
        <authorList>
            <person name="Edelbroek B."/>
            <person name="Kjellin J."/>
            <person name="Jerlstrom-Hultqvist J."/>
            <person name="Soderbom F."/>
        </authorList>
    </citation>
    <scope>NUCLEOTIDE SEQUENCE [LARGE SCALE GENOMIC DNA]</scope>
    <source>
        <strain evidence="8 9">TNS-C-14</strain>
    </source>
</reference>
<gene>
    <name evidence="8" type="ORF">RB653_006294</name>
</gene>
<keyword evidence="9" id="KW-1185">Reference proteome</keyword>
<feature type="compositionally biased region" description="Low complexity" evidence="5">
    <location>
        <begin position="356"/>
        <end position="373"/>
    </location>
</feature>
<dbReference type="InterPro" id="IPR028941">
    <property type="entry name" value="WHIM2_dom"/>
</dbReference>
<dbReference type="InterPro" id="IPR053271">
    <property type="entry name" value="DDT_domain"/>
</dbReference>
<dbReference type="InterPro" id="IPR028942">
    <property type="entry name" value="WHIM1_dom"/>
</dbReference>
<keyword evidence="3 4" id="KW-0539">Nucleus</keyword>
<dbReference type="Pfam" id="PF10537">
    <property type="entry name" value="WAC_Acf1_DNA_bd"/>
    <property type="match status" value="1"/>
</dbReference>
<feature type="compositionally biased region" description="Low complexity" evidence="5">
    <location>
        <begin position="153"/>
        <end position="182"/>
    </location>
</feature>
<evidence type="ECO:0000313" key="9">
    <source>
        <dbReference type="Proteomes" id="UP001344447"/>
    </source>
</evidence>
<sequence length="868" mass="101486">MPLHGKDPFELNKTRVKSGEEYFVIKFTKEHFKRYKDYIDRYELYRQKIWTCSITGKQNLTFEEALLSEKNASEKVSKVSELLLPHCLEFIQYKEITLEEMTNQLYEFLLMNYYPGEIVSFKKDNTKYTGRIIELLENYSESDGQSDNEQKKPSSSTNSTAPTTPTLASSSSTSINALSSIPIPKKEIKSQLYSDDEEEEGDEEKQESSSKKNGVNDKKAEKEKDGSDKKGEKDGETKAIRKYVDPRKKLDSIKKYYKIYVDSQTKNFIVNIKDIQKREPPIFKPMVKDTIKTVAKKTKHLGGFWEVEPELIKKYNLGGLKIPSSIKKEVGQHLKRKRLAEGETIEDLEEESVDIENSNNSNKNNDNSNNNLDSSDESETERKRKRSKYPIEDQDIERDEETDKENERPIASSDFFCLSSTFGDFLMVWHFLNHFEKVLLLSPFPLDDFEMAVQHHTETNILVESHIRLMKTIFTLPSYSSGTPKKTFGGRAITDRNWLATLRAYFQNEVKRIAIEEKQKQEKLKQLEEQNIRMLNLANELPGSDDEENTDEMKLDEGGNEIKQDNQMKDSGEENGTKESDDATKAEGEEGESEEEMEEDDEEAGSDDSEEEWKEENETITSADANVICKVLKKKNYFKLSVDERIYILAYLVKQTIASEKIRKHLEKNVELGNEIKQEKKGIIQEEKQLKQEDSTTADDDDENNNNDEDEEQEVKKGKGGNKQKKTLAPQIEKEIDKLEKKLEGLDEKLEKYSTRLESLGRDRHYRNYWYWYQLPSKIYVENENGGWEYYSSKKELDDLMKYLDNRGIRERKLLFNIKPKYDFISSQLEKKNKEIIEQIQYESKRSQRIKQLYTEKSYISWENNYEY</sequence>
<comment type="subcellular location">
    <subcellularLocation>
        <location evidence="1 4">Nucleus</location>
    </subcellularLocation>
</comment>
<feature type="region of interest" description="Disordered" evidence="5">
    <location>
        <begin position="139"/>
        <end position="236"/>
    </location>
</feature>
<evidence type="ECO:0000256" key="4">
    <source>
        <dbReference type="PROSITE-ProRule" id="PRU00475"/>
    </source>
</evidence>
<feature type="compositionally biased region" description="Basic and acidic residues" evidence="5">
    <location>
        <begin position="551"/>
        <end position="588"/>
    </location>
</feature>
<dbReference type="PANTHER" id="PTHR15546">
    <property type="entry name" value="BROMODOMAIN ADJACENT TO ZINC FINGER DOMAIN, 2A"/>
    <property type="match status" value="1"/>
</dbReference>
<feature type="compositionally biased region" description="Acidic residues" evidence="5">
    <location>
        <begin position="194"/>
        <end position="205"/>
    </location>
</feature>
<dbReference type="Pfam" id="PF02791">
    <property type="entry name" value="DDT"/>
    <property type="match status" value="1"/>
</dbReference>
<feature type="compositionally biased region" description="Acidic residues" evidence="5">
    <location>
        <begin position="696"/>
        <end position="713"/>
    </location>
</feature>
<dbReference type="Proteomes" id="UP001344447">
    <property type="component" value="Unassembled WGS sequence"/>
</dbReference>
<accession>A0AAN7U8P7</accession>
<evidence type="ECO:0000259" key="6">
    <source>
        <dbReference type="PROSITE" id="PS50827"/>
    </source>
</evidence>
<dbReference type="Pfam" id="PF15612">
    <property type="entry name" value="WHIM1"/>
    <property type="match status" value="1"/>
</dbReference>
<dbReference type="SMART" id="SM00571">
    <property type="entry name" value="DDT"/>
    <property type="match status" value="1"/>
</dbReference>
<feature type="compositionally biased region" description="Basic and acidic residues" evidence="5">
    <location>
        <begin position="683"/>
        <end position="694"/>
    </location>
</feature>
<dbReference type="PROSITE" id="PS50827">
    <property type="entry name" value="DDT"/>
    <property type="match status" value="1"/>
</dbReference>
<dbReference type="AlphaFoldDB" id="A0AAN7U8P7"/>
<dbReference type="Pfam" id="PF15613">
    <property type="entry name" value="WSD"/>
    <property type="match status" value="1"/>
</dbReference>
<feature type="compositionally biased region" description="Acidic residues" evidence="5">
    <location>
        <begin position="392"/>
        <end position="404"/>
    </location>
</feature>
<feature type="region of interest" description="Disordered" evidence="5">
    <location>
        <begin position="538"/>
        <end position="618"/>
    </location>
</feature>
<feature type="region of interest" description="Disordered" evidence="5">
    <location>
        <begin position="348"/>
        <end position="407"/>
    </location>
</feature>
<dbReference type="GO" id="GO:0005634">
    <property type="term" value="C:nucleus"/>
    <property type="evidence" value="ECO:0007669"/>
    <property type="project" value="UniProtKB-SubCell"/>
</dbReference>
<evidence type="ECO:0000256" key="3">
    <source>
        <dbReference type="ARBA" id="ARBA00023242"/>
    </source>
</evidence>
<dbReference type="EMBL" id="JAVFKY010000001">
    <property type="protein sequence ID" value="KAK5584678.1"/>
    <property type="molecule type" value="Genomic_DNA"/>
</dbReference>
<evidence type="ECO:0000256" key="2">
    <source>
        <dbReference type="ARBA" id="ARBA00023054"/>
    </source>
</evidence>
<name>A0AAN7U8P7_9MYCE</name>
<dbReference type="PROSITE" id="PS51136">
    <property type="entry name" value="WAC"/>
    <property type="match status" value="1"/>
</dbReference>
<feature type="compositionally biased region" description="Acidic residues" evidence="5">
    <location>
        <begin position="589"/>
        <end position="615"/>
    </location>
</feature>
<protein>
    <recommendedName>
        <fullName evidence="10">DDT domain-containing protein</fullName>
    </recommendedName>
</protein>
<evidence type="ECO:0000256" key="1">
    <source>
        <dbReference type="ARBA" id="ARBA00004123"/>
    </source>
</evidence>
<dbReference type="GO" id="GO:0000785">
    <property type="term" value="C:chromatin"/>
    <property type="evidence" value="ECO:0007669"/>
    <property type="project" value="UniProtKB-ARBA"/>
</dbReference>
<evidence type="ECO:0000313" key="8">
    <source>
        <dbReference type="EMBL" id="KAK5584678.1"/>
    </source>
</evidence>
<keyword evidence="2" id="KW-0175">Coiled coil</keyword>
<dbReference type="InterPro" id="IPR018501">
    <property type="entry name" value="DDT_dom"/>
</dbReference>
<feature type="domain" description="DDT" evidence="6">
    <location>
        <begin position="419"/>
        <end position="479"/>
    </location>
</feature>
<proteinExistence type="predicted"/>
<comment type="caution">
    <text evidence="8">The sequence shown here is derived from an EMBL/GenBank/DDBJ whole genome shotgun (WGS) entry which is preliminary data.</text>
</comment>
<evidence type="ECO:0008006" key="10">
    <source>
        <dbReference type="Google" id="ProtNLM"/>
    </source>
</evidence>
<evidence type="ECO:0000256" key="5">
    <source>
        <dbReference type="SAM" id="MobiDB-lite"/>
    </source>
</evidence>